<dbReference type="Proteomes" id="UP000427906">
    <property type="component" value="Chromosome"/>
</dbReference>
<keyword evidence="4" id="KW-1185">Reference proteome</keyword>
<evidence type="ECO:0000256" key="2">
    <source>
        <dbReference type="SAM" id="SignalP"/>
    </source>
</evidence>
<dbReference type="RefSeq" id="WP_231716465.1">
    <property type="nucleotide sequence ID" value="NZ_AP021874.1"/>
</dbReference>
<dbReference type="Gene3D" id="3.40.190.10">
    <property type="entry name" value="Periplasmic binding protein-like II"/>
    <property type="match status" value="2"/>
</dbReference>
<gene>
    <name evidence="3" type="ORF">DSCA_25410</name>
</gene>
<dbReference type="KEGG" id="dalk:DSCA_25410"/>
<dbReference type="Pfam" id="PF13343">
    <property type="entry name" value="SBP_bac_6"/>
    <property type="match status" value="1"/>
</dbReference>
<feature type="chain" id="PRO_5024355422" evidence="2">
    <location>
        <begin position="26"/>
        <end position="340"/>
    </location>
</feature>
<dbReference type="PIRSF" id="PIRSF002825">
    <property type="entry name" value="CfbpA"/>
    <property type="match status" value="1"/>
</dbReference>
<organism evidence="3 4">
    <name type="scientific">Desulfosarcina alkanivorans</name>
    <dbReference type="NCBI Taxonomy" id="571177"/>
    <lineage>
        <taxon>Bacteria</taxon>
        <taxon>Pseudomonadati</taxon>
        <taxon>Thermodesulfobacteriota</taxon>
        <taxon>Desulfobacteria</taxon>
        <taxon>Desulfobacterales</taxon>
        <taxon>Desulfosarcinaceae</taxon>
        <taxon>Desulfosarcina</taxon>
    </lineage>
</organism>
<name>A0A5K7YNW7_9BACT</name>
<dbReference type="EMBL" id="AP021874">
    <property type="protein sequence ID" value="BBO68611.1"/>
    <property type="molecule type" value="Genomic_DNA"/>
</dbReference>
<dbReference type="PANTHER" id="PTHR30006">
    <property type="entry name" value="THIAMINE-BINDING PERIPLASMIC PROTEIN-RELATED"/>
    <property type="match status" value="1"/>
</dbReference>
<dbReference type="PANTHER" id="PTHR30006:SF24">
    <property type="entry name" value="SLL0237 PROTEIN"/>
    <property type="match status" value="1"/>
</dbReference>
<reference evidence="3 4" key="1">
    <citation type="submission" date="2019-11" db="EMBL/GenBank/DDBJ databases">
        <title>Comparative genomics of hydrocarbon-degrading Desulfosarcina strains.</title>
        <authorList>
            <person name="Watanabe M."/>
            <person name="Kojima H."/>
            <person name="Fukui M."/>
        </authorList>
    </citation>
    <scope>NUCLEOTIDE SEQUENCE [LARGE SCALE GENOMIC DNA]</scope>
    <source>
        <strain evidence="3 4">PL12</strain>
    </source>
</reference>
<dbReference type="CDD" id="cd13518">
    <property type="entry name" value="PBP2_Fe3_thiamine_like"/>
    <property type="match status" value="1"/>
</dbReference>
<dbReference type="InterPro" id="IPR026045">
    <property type="entry name" value="Ferric-bd"/>
</dbReference>
<proteinExistence type="predicted"/>
<protein>
    <submittedName>
        <fullName evidence="3">Iron transporter</fullName>
    </submittedName>
</protein>
<dbReference type="SUPFAM" id="SSF53850">
    <property type="entry name" value="Periplasmic binding protein-like II"/>
    <property type="match status" value="1"/>
</dbReference>
<sequence length="340" mass="37405">MKRKQKTILFMAAIVFLLIPAVAISASSGQVVVYTALDQIFSEPILKRFEKESGIAVKAVYDIEATKTTGLVNRLIAEKKNPQCDVFWNNEIIRSIILKRKGVLTPYHSPSAEDIPGQFKDKEGYWTGFAARARVLVVNTSALTAKEQPSSILQLTNPEWKGKVAIANPLFGTTATHVAALFSLWGQEKAKGYFMELKANRIKIVDGNSVVKDQVGSGEIVAGFTDTDDVNTGVLAGLPIKAIYPDKDGLGTLLIPNTVGLVANCPHPAKARKLMDYLLSRDVEKDLAYCPSAQMPVREQVETPANFVSVDQVKTMPVDFEKMADEMEVSVKFVQQLFIR</sequence>
<feature type="signal peptide" evidence="2">
    <location>
        <begin position="1"/>
        <end position="25"/>
    </location>
</feature>
<evidence type="ECO:0000313" key="3">
    <source>
        <dbReference type="EMBL" id="BBO68611.1"/>
    </source>
</evidence>
<evidence type="ECO:0000313" key="4">
    <source>
        <dbReference type="Proteomes" id="UP000427906"/>
    </source>
</evidence>
<keyword evidence="1 2" id="KW-0732">Signal</keyword>
<dbReference type="AlphaFoldDB" id="A0A5K7YNW7"/>
<accession>A0A5K7YNW7</accession>
<evidence type="ECO:0000256" key="1">
    <source>
        <dbReference type="ARBA" id="ARBA00022729"/>
    </source>
</evidence>